<reference evidence="1 2" key="1">
    <citation type="submission" date="2018-09" db="EMBL/GenBank/DDBJ databases">
        <title>YIM PH21274 draft genome.</title>
        <authorList>
            <person name="Miao C."/>
        </authorList>
    </citation>
    <scope>NUCLEOTIDE SEQUENCE [LARGE SCALE GENOMIC DNA]</scope>
    <source>
        <strain evidence="1 2">YIM PH 21724</strain>
    </source>
</reference>
<proteinExistence type="predicted"/>
<organism evidence="1 2">
    <name type="scientific">Nocardia panacis</name>
    <dbReference type="NCBI Taxonomy" id="2340916"/>
    <lineage>
        <taxon>Bacteria</taxon>
        <taxon>Bacillati</taxon>
        <taxon>Actinomycetota</taxon>
        <taxon>Actinomycetes</taxon>
        <taxon>Mycobacteriales</taxon>
        <taxon>Nocardiaceae</taxon>
        <taxon>Nocardia</taxon>
    </lineage>
</organism>
<dbReference type="EMBL" id="QZFU01000029">
    <property type="protein sequence ID" value="RJO72238.1"/>
    <property type="molecule type" value="Genomic_DNA"/>
</dbReference>
<dbReference type="RefSeq" id="WP_120043340.1">
    <property type="nucleotide sequence ID" value="NZ_QZFU01000029.1"/>
</dbReference>
<evidence type="ECO:0000313" key="2">
    <source>
        <dbReference type="Proteomes" id="UP000266677"/>
    </source>
</evidence>
<protein>
    <submittedName>
        <fullName evidence="1">Uncharacterized protein</fullName>
    </submittedName>
</protein>
<accession>A0A3A4KAY1</accession>
<dbReference type="Proteomes" id="UP000266677">
    <property type="component" value="Unassembled WGS sequence"/>
</dbReference>
<name>A0A3A4KAY1_9NOCA</name>
<keyword evidence="2" id="KW-1185">Reference proteome</keyword>
<evidence type="ECO:0000313" key="1">
    <source>
        <dbReference type="EMBL" id="RJO72238.1"/>
    </source>
</evidence>
<comment type="caution">
    <text evidence="1">The sequence shown here is derived from an EMBL/GenBank/DDBJ whole genome shotgun (WGS) entry which is preliminary data.</text>
</comment>
<gene>
    <name evidence="1" type="ORF">D5S18_24080</name>
</gene>
<dbReference type="OrthoDB" id="4569727at2"/>
<sequence>MTTVQIERRLGELETRVTDIEDVHVETMYKLTRRVTGIEIVQRRGLELILERLGVPAHRIEQVVAPAEAEIDAALDELC</sequence>
<dbReference type="AlphaFoldDB" id="A0A3A4KAY1"/>